<dbReference type="Proteomes" id="UP001159405">
    <property type="component" value="Unassembled WGS sequence"/>
</dbReference>
<keyword evidence="5" id="KW-0325">Glycoprotein</keyword>
<keyword evidence="3" id="KW-0106">Calcium</keyword>
<keyword evidence="11" id="KW-1185">Reference proteome</keyword>
<dbReference type="PANTHER" id="PTHR19277:SF125">
    <property type="entry name" value="B6"/>
    <property type="match status" value="1"/>
</dbReference>
<comment type="cofactor">
    <cofactor evidence="1">
        <name>Ca(2+)</name>
        <dbReference type="ChEBI" id="CHEBI:29108"/>
    </cofactor>
</comment>
<dbReference type="InterPro" id="IPR013320">
    <property type="entry name" value="ConA-like_dom_sf"/>
</dbReference>
<dbReference type="PROSITE" id="PS51828">
    <property type="entry name" value="PTX_2"/>
    <property type="match status" value="1"/>
</dbReference>
<proteinExistence type="predicted"/>
<dbReference type="InterPro" id="IPR030476">
    <property type="entry name" value="Pentaxin_CS"/>
</dbReference>
<dbReference type="PANTHER" id="PTHR19277">
    <property type="entry name" value="PENTRAXIN"/>
    <property type="match status" value="1"/>
</dbReference>
<reference evidence="10 11" key="1">
    <citation type="submission" date="2022-05" db="EMBL/GenBank/DDBJ databases">
        <authorList>
            <consortium name="Genoscope - CEA"/>
            <person name="William W."/>
        </authorList>
    </citation>
    <scope>NUCLEOTIDE SEQUENCE [LARGE SCALE GENOMIC DNA]</scope>
</reference>
<evidence type="ECO:0000313" key="10">
    <source>
        <dbReference type="EMBL" id="CAH3113063.1"/>
    </source>
</evidence>
<evidence type="ECO:0000256" key="3">
    <source>
        <dbReference type="ARBA" id="ARBA00022837"/>
    </source>
</evidence>
<feature type="region of interest" description="Disordered" evidence="7">
    <location>
        <begin position="29"/>
        <end position="56"/>
    </location>
</feature>
<dbReference type="Pfam" id="PF00354">
    <property type="entry name" value="Pentaxin"/>
    <property type="match status" value="1"/>
</dbReference>
<feature type="compositionally biased region" description="Pro residues" evidence="7">
    <location>
        <begin position="33"/>
        <end position="42"/>
    </location>
</feature>
<evidence type="ECO:0000256" key="1">
    <source>
        <dbReference type="ARBA" id="ARBA00001913"/>
    </source>
</evidence>
<sequence length="192" mass="21867">MKLSLVSMAMFILVVMLGVKDSQQMLRRLMDPRGPPKGPPKGPLRGLLGGPPTKPANRTCTKMSYRMVFPERRVENYVLIRNAIKQELRAITLCSFVKDNVSDSSNEKQCPYSYAVPGQHNEFSFCTSPTLQVLINGTTRKTSVSIEDGKWHHICFTWESCTGRYRFFSKTAEQSSWVLTFKRATRSEREGH</sequence>
<evidence type="ECO:0000313" key="11">
    <source>
        <dbReference type="Proteomes" id="UP001159405"/>
    </source>
</evidence>
<keyword evidence="8" id="KW-0732">Signal</keyword>
<dbReference type="Gene3D" id="2.60.120.200">
    <property type="match status" value="1"/>
</dbReference>
<name>A0ABN8NKK9_9CNID</name>
<protein>
    <recommendedName>
        <fullName evidence="9">Pentraxin (PTX) domain-containing protein</fullName>
    </recommendedName>
</protein>
<evidence type="ECO:0000256" key="2">
    <source>
        <dbReference type="ARBA" id="ARBA00022723"/>
    </source>
</evidence>
<feature type="signal peptide" evidence="8">
    <location>
        <begin position="1"/>
        <end position="22"/>
    </location>
</feature>
<comment type="caution">
    <text evidence="10">The sequence shown here is derived from an EMBL/GenBank/DDBJ whole genome shotgun (WGS) entry which is preliminary data.</text>
</comment>
<evidence type="ECO:0000256" key="5">
    <source>
        <dbReference type="ARBA" id="ARBA00023180"/>
    </source>
</evidence>
<dbReference type="SUPFAM" id="SSF49899">
    <property type="entry name" value="Concanavalin A-like lectins/glucanases"/>
    <property type="match status" value="1"/>
</dbReference>
<dbReference type="InterPro" id="IPR051360">
    <property type="entry name" value="Neuronal_Pentraxin_Related"/>
</dbReference>
<comment type="caution">
    <text evidence="6">Lacks conserved residue(s) required for the propagation of feature annotation.</text>
</comment>
<keyword evidence="2" id="KW-0479">Metal-binding</keyword>
<feature type="chain" id="PRO_5046767104" description="Pentraxin (PTX) domain-containing protein" evidence="8">
    <location>
        <begin position="23"/>
        <end position="192"/>
    </location>
</feature>
<dbReference type="InterPro" id="IPR001759">
    <property type="entry name" value="PTX_dom"/>
</dbReference>
<keyword evidence="4" id="KW-1015">Disulfide bond</keyword>
<organism evidence="10 11">
    <name type="scientific">Porites lobata</name>
    <dbReference type="NCBI Taxonomy" id="104759"/>
    <lineage>
        <taxon>Eukaryota</taxon>
        <taxon>Metazoa</taxon>
        <taxon>Cnidaria</taxon>
        <taxon>Anthozoa</taxon>
        <taxon>Hexacorallia</taxon>
        <taxon>Scleractinia</taxon>
        <taxon>Fungiina</taxon>
        <taxon>Poritidae</taxon>
        <taxon>Porites</taxon>
    </lineage>
</organism>
<evidence type="ECO:0000256" key="8">
    <source>
        <dbReference type="SAM" id="SignalP"/>
    </source>
</evidence>
<gene>
    <name evidence="10" type="ORF">PLOB_00021302</name>
</gene>
<dbReference type="EMBL" id="CALNXK010000025">
    <property type="protein sequence ID" value="CAH3113063.1"/>
    <property type="molecule type" value="Genomic_DNA"/>
</dbReference>
<accession>A0ABN8NKK9</accession>
<evidence type="ECO:0000256" key="7">
    <source>
        <dbReference type="SAM" id="MobiDB-lite"/>
    </source>
</evidence>
<evidence type="ECO:0000259" key="9">
    <source>
        <dbReference type="PROSITE" id="PS51828"/>
    </source>
</evidence>
<dbReference type="PROSITE" id="PS00289">
    <property type="entry name" value="PTX_1"/>
    <property type="match status" value="1"/>
</dbReference>
<evidence type="ECO:0000256" key="6">
    <source>
        <dbReference type="PROSITE-ProRule" id="PRU01172"/>
    </source>
</evidence>
<feature type="domain" description="Pentraxin (PTX)" evidence="9">
    <location>
        <begin position="63"/>
        <end position="192"/>
    </location>
</feature>
<evidence type="ECO:0000256" key="4">
    <source>
        <dbReference type="ARBA" id="ARBA00023157"/>
    </source>
</evidence>